<organism evidence="3 4">
    <name type="scientific">Galleria mellonella</name>
    <name type="common">Greater wax moth</name>
    <dbReference type="NCBI Taxonomy" id="7137"/>
    <lineage>
        <taxon>Eukaryota</taxon>
        <taxon>Metazoa</taxon>
        <taxon>Ecdysozoa</taxon>
        <taxon>Arthropoda</taxon>
        <taxon>Hexapoda</taxon>
        <taxon>Insecta</taxon>
        <taxon>Pterygota</taxon>
        <taxon>Neoptera</taxon>
        <taxon>Endopterygota</taxon>
        <taxon>Lepidoptera</taxon>
        <taxon>Glossata</taxon>
        <taxon>Ditrysia</taxon>
        <taxon>Pyraloidea</taxon>
        <taxon>Pyralidae</taxon>
        <taxon>Galleriinae</taxon>
        <taxon>Galleria</taxon>
    </lineage>
</organism>
<evidence type="ECO:0000313" key="4">
    <source>
        <dbReference type="RefSeq" id="XP_026754238.1"/>
    </source>
</evidence>
<evidence type="ECO:0000313" key="3">
    <source>
        <dbReference type="Proteomes" id="UP001652740"/>
    </source>
</evidence>
<sequence length="172" mass="19289">MNVNSILNPRVVFGAAIVGIVGAAGVLIYEQLYAEKRRSMLVNEVARLDKQVSTMRTELEALRELQKESQLRRLKQKKNVHRRERKAKTPSGDATDGHEPSYASDSEYFTDYQSVLGTDGEMDSEEFYDVHTDDDDDTLRESLRNGTVSPDQLDEDGPNTIPKSPLKSNTAV</sequence>
<dbReference type="Proteomes" id="UP001652740">
    <property type="component" value="Unplaced"/>
</dbReference>
<reference evidence="4" key="1">
    <citation type="submission" date="2025-08" db="UniProtKB">
        <authorList>
            <consortium name="RefSeq"/>
        </authorList>
    </citation>
    <scope>IDENTIFICATION</scope>
    <source>
        <tissue evidence="4">Whole larvae</tissue>
    </source>
</reference>
<keyword evidence="2" id="KW-0472">Membrane</keyword>
<dbReference type="KEGG" id="gmw:113514365"/>
<feature type="transmembrane region" description="Helical" evidence="2">
    <location>
        <begin position="12"/>
        <end position="29"/>
    </location>
</feature>
<feature type="region of interest" description="Disordered" evidence="1">
    <location>
        <begin position="70"/>
        <end position="108"/>
    </location>
</feature>
<dbReference type="OrthoDB" id="512473at2759"/>
<evidence type="ECO:0000256" key="2">
    <source>
        <dbReference type="SAM" id="Phobius"/>
    </source>
</evidence>
<name>A0A6J1WIM9_GALME</name>
<feature type="region of interest" description="Disordered" evidence="1">
    <location>
        <begin position="120"/>
        <end position="172"/>
    </location>
</feature>
<proteinExistence type="predicted"/>
<evidence type="ECO:0000256" key="1">
    <source>
        <dbReference type="SAM" id="MobiDB-lite"/>
    </source>
</evidence>
<keyword evidence="2" id="KW-1133">Transmembrane helix</keyword>
<keyword evidence="2" id="KW-0812">Transmembrane</keyword>
<accession>A0A6J1WIM9</accession>
<dbReference type="AlphaFoldDB" id="A0A6J1WIM9"/>
<feature type="compositionally biased region" description="Acidic residues" evidence="1">
    <location>
        <begin position="120"/>
        <end position="138"/>
    </location>
</feature>
<keyword evidence="3" id="KW-1185">Reference proteome</keyword>
<gene>
    <name evidence="4" type="primary">LOC113514365</name>
</gene>
<protein>
    <submittedName>
        <fullName evidence="4">Uncharacterized protein LOC113514365</fullName>
    </submittedName>
</protein>
<dbReference type="RefSeq" id="XP_026754238.1">
    <property type="nucleotide sequence ID" value="XM_026898437.3"/>
</dbReference>
<dbReference type="GeneID" id="113514365"/>
<dbReference type="InParanoid" id="A0A6J1WIM9"/>
<feature type="compositionally biased region" description="Basic residues" evidence="1">
    <location>
        <begin position="72"/>
        <end position="88"/>
    </location>
</feature>